<dbReference type="PANTHER" id="PTHR43355">
    <property type="entry name" value="FLAVIN REDUCTASE (NADPH)"/>
    <property type="match status" value="1"/>
</dbReference>
<organism evidence="3 4">
    <name type="scientific">Immersiella caudata</name>
    <dbReference type="NCBI Taxonomy" id="314043"/>
    <lineage>
        <taxon>Eukaryota</taxon>
        <taxon>Fungi</taxon>
        <taxon>Dikarya</taxon>
        <taxon>Ascomycota</taxon>
        <taxon>Pezizomycotina</taxon>
        <taxon>Sordariomycetes</taxon>
        <taxon>Sordariomycetidae</taxon>
        <taxon>Sordariales</taxon>
        <taxon>Lasiosphaeriaceae</taxon>
        <taxon>Immersiella</taxon>
    </lineage>
</organism>
<proteinExistence type="inferred from homology"/>
<dbReference type="Proteomes" id="UP001175000">
    <property type="component" value="Unassembled WGS sequence"/>
</dbReference>
<protein>
    <recommendedName>
        <fullName evidence="2">NAD(P)-binding domain-containing protein</fullName>
    </recommendedName>
</protein>
<dbReference type="PANTHER" id="PTHR43355:SF2">
    <property type="entry name" value="FLAVIN REDUCTASE (NADPH)"/>
    <property type="match status" value="1"/>
</dbReference>
<dbReference type="Gene3D" id="3.40.50.720">
    <property type="entry name" value="NAD(P)-binding Rossmann-like Domain"/>
    <property type="match status" value="1"/>
</dbReference>
<gene>
    <name evidence="3" type="ORF">B0T14DRAFT_493508</name>
</gene>
<accession>A0AA39X5Y3</accession>
<dbReference type="Pfam" id="PF13460">
    <property type="entry name" value="NAD_binding_10"/>
    <property type="match status" value="1"/>
</dbReference>
<dbReference type="GO" id="GO:0016646">
    <property type="term" value="F:oxidoreductase activity, acting on the CH-NH group of donors, NAD or NADP as acceptor"/>
    <property type="evidence" value="ECO:0007669"/>
    <property type="project" value="TreeGrafter"/>
</dbReference>
<evidence type="ECO:0000256" key="1">
    <source>
        <dbReference type="ARBA" id="ARBA00038376"/>
    </source>
</evidence>
<dbReference type="EMBL" id="JAULSU010000002">
    <property type="protein sequence ID" value="KAK0627405.1"/>
    <property type="molecule type" value="Genomic_DNA"/>
</dbReference>
<evidence type="ECO:0000259" key="2">
    <source>
        <dbReference type="Pfam" id="PF13460"/>
    </source>
</evidence>
<sequence>MAKGKILVFGGTGPAGICLLRELLFREHETIVYARSPSKVPEELTKNPLLEIIKGELTDTDALSTAVSRSSAIISLLGPNSIFNTKPSTYLDFYRALFPLMRTHGVRRIFAMGTLSIPAEGDSFAISRLMVVGLVRLVANSAYATITQVGELFAKEAGEGIDWTIYRIAGIPGGSDEASWKADREDGEVFEGFVGEQGWSLSQKRGALARWLVDAAEDGKEKWIGKMPMVVKYAGSGRRA</sequence>
<dbReference type="InterPro" id="IPR016040">
    <property type="entry name" value="NAD(P)-bd_dom"/>
</dbReference>
<reference evidence="3" key="1">
    <citation type="submission" date="2023-06" db="EMBL/GenBank/DDBJ databases">
        <title>Genome-scale phylogeny and comparative genomics of the fungal order Sordariales.</title>
        <authorList>
            <consortium name="Lawrence Berkeley National Laboratory"/>
            <person name="Hensen N."/>
            <person name="Bonometti L."/>
            <person name="Westerberg I."/>
            <person name="Brannstrom I.O."/>
            <person name="Guillou S."/>
            <person name="Cros-Aarteil S."/>
            <person name="Calhoun S."/>
            <person name="Haridas S."/>
            <person name="Kuo A."/>
            <person name="Mondo S."/>
            <person name="Pangilinan J."/>
            <person name="Riley R."/>
            <person name="Labutti K."/>
            <person name="Andreopoulos B."/>
            <person name="Lipzen A."/>
            <person name="Chen C."/>
            <person name="Yanf M."/>
            <person name="Daum C."/>
            <person name="Ng V."/>
            <person name="Clum A."/>
            <person name="Steindorff A."/>
            <person name="Ohm R."/>
            <person name="Martin F."/>
            <person name="Silar P."/>
            <person name="Natvig D."/>
            <person name="Lalanne C."/>
            <person name="Gautier V."/>
            <person name="Ament-Velasquez S.L."/>
            <person name="Kruys A."/>
            <person name="Hutchinson M.I."/>
            <person name="Powell A.J."/>
            <person name="Barry K."/>
            <person name="Miller A.N."/>
            <person name="Grigoriev I.V."/>
            <person name="Debuchy R."/>
            <person name="Gladieux P."/>
            <person name="Thoren M.H."/>
            <person name="Johannesson H."/>
        </authorList>
    </citation>
    <scope>NUCLEOTIDE SEQUENCE</scope>
    <source>
        <strain evidence="3">CBS 606.72</strain>
    </source>
</reference>
<keyword evidence="4" id="KW-1185">Reference proteome</keyword>
<comment type="similarity">
    <text evidence="1">Belongs to the avfA family.</text>
</comment>
<evidence type="ECO:0000313" key="3">
    <source>
        <dbReference type="EMBL" id="KAK0627405.1"/>
    </source>
</evidence>
<comment type="caution">
    <text evidence="3">The sequence shown here is derived from an EMBL/GenBank/DDBJ whole genome shotgun (WGS) entry which is preliminary data.</text>
</comment>
<dbReference type="InterPro" id="IPR051606">
    <property type="entry name" value="Polyketide_Oxido-like"/>
</dbReference>
<dbReference type="InterPro" id="IPR036291">
    <property type="entry name" value="NAD(P)-bd_dom_sf"/>
</dbReference>
<dbReference type="SUPFAM" id="SSF51735">
    <property type="entry name" value="NAD(P)-binding Rossmann-fold domains"/>
    <property type="match status" value="1"/>
</dbReference>
<evidence type="ECO:0000313" key="4">
    <source>
        <dbReference type="Proteomes" id="UP001175000"/>
    </source>
</evidence>
<dbReference type="AlphaFoldDB" id="A0AA39X5Y3"/>
<feature type="domain" description="NAD(P)-binding" evidence="2">
    <location>
        <begin position="10"/>
        <end position="186"/>
    </location>
</feature>
<name>A0AA39X5Y3_9PEZI</name>